<name>A0A921Z233_MANSE</name>
<feature type="chain" id="PRO_5037410375" evidence="1">
    <location>
        <begin position="21"/>
        <end position="184"/>
    </location>
</feature>
<keyword evidence="3" id="KW-1185">Reference proteome</keyword>
<dbReference type="AlphaFoldDB" id="A0A921Z233"/>
<sequence length="184" mass="20757">MRILVAVACILLCAANLATAEQFVYKFGYDVGGVIHTGEGNIPLLKYTKEINIPVPADVRVTYVEVIIDALSSPQVQYDSLNHKVVITYSWTQITLSKYKIIHMPLLISVIAELENLTMKFHSMNMPIRPDVEQRFTYLRVEYVSPLSKVSISLNPANFTLTFHVRFPFIDIPLGIVGYSLPLK</sequence>
<evidence type="ECO:0000256" key="1">
    <source>
        <dbReference type="SAM" id="SignalP"/>
    </source>
</evidence>
<accession>A0A921Z233</accession>
<gene>
    <name evidence="2" type="ORF">O3G_MSEX006318</name>
</gene>
<comment type="caution">
    <text evidence="2">The sequence shown here is derived from an EMBL/GenBank/DDBJ whole genome shotgun (WGS) entry which is preliminary data.</text>
</comment>
<organism evidence="2 3">
    <name type="scientific">Manduca sexta</name>
    <name type="common">Tobacco hawkmoth</name>
    <name type="synonym">Tobacco hornworm</name>
    <dbReference type="NCBI Taxonomy" id="7130"/>
    <lineage>
        <taxon>Eukaryota</taxon>
        <taxon>Metazoa</taxon>
        <taxon>Ecdysozoa</taxon>
        <taxon>Arthropoda</taxon>
        <taxon>Hexapoda</taxon>
        <taxon>Insecta</taxon>
        <taxon>Pterygota</taxon>
        <taxon>Neoptera</taxon>
        <taxon>Endopterygota</taxon>
        <taxon>Lepidoptera</taxon>
        <taxon>Glossata</taxon>
        <taxon>Ditrysia</taxon>
        <taxon>Bombycoidea</taxon>
        <taxon>Sphingidae</taxon>
        <taxon>Sphinginae</taxon>
        <taxon>Sphingini</taxon>
        <taxon>Manduca</taxon>
    </lineage>
</organism>
<evidence type="ECO:0000313" key="3">
    <source>
        <dbReference type="Proteomes" id="UP000791440"/>
    </source>
</evidence>
<dbReference type="Proteomes" id="UP000791440">
    <property type="component" value="Unassembled WGS sequence"/>
</dbReference>
<protein>
    <submittedName>
        <fullName evidence="2">Uncharacterized protein</fullName>
    </submittedName>
</protein>
<dbReference type="EMBL" id="JH668381">
    <property type="protein sequence ID" value="KAG6449969.1"/>
    <property type="molecule type" value="Genomic_DNA"/>
</dbReference>
<reference evidence="2" key="2">
    <citation type="submission" date="2020-12" db="EMBL/GenBank/DDBJ databases">
        <authorList>
            <person name="Kanost M."/>
        </authorList>
    </citation>
    <scope>NUCLEOTIDE SEQUENCE</scope>
</reference>
<keyword evidence="1" id="KW-0732">Signal</keyword>
<proteinExistence type="predicted"/>
<evidence type="ECO:0000313" key="2">
    <source>
        <dbReference type="EMBL" id="KAG6449969.1"/>
    </source>
</evidence>
<reference evidence="2" key="1">
    <citation type="journal article" date="2016" name="Insect Biochem. Mol. Biol.">
        <title>Multifaceted biological insights from a draft genome sequence of the tobacco hornworm moth, Manduca sexta.</title>
        <authorList>
            <person name="Kanost M.R."/>
            <person name="Arrese E.L."/>
            <person name="Cao X."/>
            <person name="Chen Y.R."/>
            <person name="Chellapilla S."/>
            <person name="Goldsmith M.R."/>
            <person name="Grosse-Wilde E."/>
            <person name="Heckel D.G."/>
            <person name="Herndon N."/>
            <person name="Jiang H."/>
            <person name="Papanicolaou A."/>
            <person name="Qu J."/>
            <person name="Soulages J.L."/>
            <person name="Vogel H."/>
            <person name="Walters J."/>
            <person name="Waterhouse R.M."/>
            <person name="Ahn S.J."/>
            <person name="Almeida F.C."/>
            <person name="An C."/>
            <person name="Aqrawi P."/>
            <person name="Bretschneider A."/>
            <person name="Bryant W.B."/>
            <person name="Bucks S."/>
            <person name="Chao H."/>
            <person name="Chevignon G."/>
            <person name="Christen J.M."/>
            <person name="Clarke D.F."/>
            <person name="Dittmer N.T."/>
            <person name="Ferguson L.C.F."/>
            <person name="Garavelou S."/>
            <person name="Gordon K.H.J."/>
            <person name="Gunaratna R.T."/>
            <person name="Han Y."/>
            <person name="Hauser F."/>
            <person name="He Y."/>
            <person name="Heidel-Fischer H."/>
            <person name="Hirsh A."/>
            <person name="Hu Y."/>
            <person name="Jiang H."/>
            <person name="Kalra D."/>
            <person name="Klinner C."/>
            <person name="Konig C."/>
            <person name="Kovar C."/>
            <person name="Kroll A.R."/>
            <person name="Kuwar S.S."/>
            <person name="Lee S.L."/>
            <person name="Lehman R."/>
            <person name="Li K."/>
            <person name="Li Z."/>
            <person name="Liang H."/>
            <person name="Lovelace S."/>
            <person name="Lu Z."/>
            <person name="Mansfield J.H."/>
            <person name="McCulloch K.J."/>
            <person name="Mathew T."/>
            <person name="Morton B."/>
            <person name="Muzny D.M."/>
            <person name="Neunemann D."/>
            <person name="Ongeri F."/>
            <person name="Pauchet Y."/>
            <person name="Pu L.L."/>
            <person name="Pyrousis I."/>
            <person name="Rao X.J."/>
            <person name="Redding A."/>
            <person name="Roesel C."/>
            <person name="Sanchez-Gracia A."/>
            <person name="Schaack S."/>
            <person name="Shukla A."/>
            <person name="Tetreau G."/>
            <person name="Wang Y."/>
            <person name="Xiong G.H."/>
            <person name="Traut W."/>
            <person name="Walsh T.K."/>
            <person name="Worley K.C."/>
            <person name="Wu D."/>
            <person name="Wu W."/>
            <person name="Wu Y.Q."/>
            <person name="Zhang X."/>
            <person name="Zou Z."/>
            <person name="Zucker H."/>
            <person name="Briscoe A.D."/>
            <person name="Burmester T."/>
            <person name="Clem R.J."/>
            <person name="Feyereisen R."/>
            <person name="Grimmelikhuijzen C.J.P."/>
            <person name="Hamodrakas S.J."/>
            <person name="Hansson B.S."/>
            <person name="Huguet E."/>
            <person name="Jermiin L.S."/>
            <person name="Lan Q."/>
            <person name="Lehman H.K."/>
            <person name="Lorenzen M."/>
            <person name="Merzendorfer H."/>
            <person name="Michalopoulos I."/>
            <person name="Morton D.B."/>
            <person name="Muthukrishnan S."/>
            <person name="Oakeshott J.G."/>
            <person name="Palmer W."/>
            <person name="Park Y."/>
            <person name="Passarelli A.L."/>
            <person name="Rozas J."/>
            <person name="Schwartz L.M."/>
            <person name="Smith W."/>
            <person name="Southgate A."/>
            <person name="Vilcinskas A."/>
            <person name="Vogt R."/>
            <person name="Wang P."/>
            <person name="Werren J."/>
            <person name="Yu X.Q."/>
            <person name="Zhou J.J."/>
            <person name="Brown S.J."/>
            <person name="Scherer S.E."/>
            <person name="Richards S."/>
            <person name="Blissard G.W."/>
        </authorList>
    </citation>
    <scope>NUCLEOTIDE SEQUENCE</scope>
</reference>
<feature type="signal peptide" evidence="1">
    <location>
        <begin position="1"/>
        <end position="20"/>
    </location>
</feature>